<evidence type="ECO:0000313" key="3">
    <source>
        <dbReference type="Proteomes" id="UP000000724"/>
    </source>
</evidence>
<dbReference type="EMBL" id="AM920427">
    <property type="protein sequence ID" value="CAP80953.1"/>
    <property type="molecule type" value="Genomic_DNA"/>
</dbReference>
<feature type="region of interest" description="Disordered" evidence="1">
    <location>
        <begin position="73"/>
        <end position="98"/>
    </location>
</feature>
<name>B6GZL0_PENRW</name>
<dbReference type="VEuPathDB" id="FungiDB:PCH_Pc12g13260"/>
<evidence type="ECO:0000313" key="2">
    <source>
        <dbReference type="EMBL" id="CAP80953.1"/>
    </source>
</evidence>
<accession>B6GZL0</accession>
<reference evidence="2 3" key="1">
    <citation type="journal article" date="2008" name="Nat. Biotechnol.">
        <title>Genome sequencing and analysis of the filamentous fungus Penicillium chrysogenum.</title>
        <authorList>
            <person name="van den Berg M.A."/>
            <person name="Albang R."/>
            <person name="Albermann K."/>
            <person name="Badger J.H."/>
            <person name="Daran J.-M."/>
            <person name="Driessen A.J.M."/>
            <person name="Garcia-Estrada C."/>
            <person name="Fedorova N.D."/>
            <person name="Harris D.M."/>
            <person name="Heijne W.H.M."/>
            <person name="Joardar V.S."/>
            <person name="Kiel J.A.K.W."/>
            <person name="Kovalchuk A."/>
            <person name="Martin J.F."/>
            <person name="Nierman W.C."/>
            <person name="Nijland J.G."/>
            <person name="Pronk J.T."/>
            <person name="Roubos J.A."/>
            <person name="van der Klei I.J."/>
            <person name="van Peij N.N.M.E."/>
            <person name="Veenhuis M."/>
            <person name="von Doehren H."/>
            <person name="Wagner C."/>
            <person name="Wortman J.R."/>
            <person name="Bovenberg R.A.L."/>
        </authorList>
    </citation>
    <scope>NUCLEOTIDE SEQUENCE [LARGE SCALE GENOMIC DNA]</scope>
    <source>
        <strain evidence="3">ATCC 28089 / DSM 1075 / NRRL 1951 / Wisconsin 54-1255</strain>
    </source>
</reference>
<dbReference type="AlphaFoldDB" id="B6GZL0"/>
<evidence type="ECO:0000256" key="1">
    <source>
        <dbReference type="SAM" id="MobiDB-lite"/>
    </source>
</evidence>
<dbReference type="Proteomes" id="UP000000724">
    <property type="component" value="Contig Pc00c12"/>
</dbReference>
<feature type="region of interest" description="Disordered" evidence="1">
    <location>
        <begin position="26"/>
        <end position="48"/>
    </location>
</feature>
<protein>
    <submittedName>
        <fullName evidence="2">Uncharacterized protein</fullName>
    </submittedName>
</protein>
<feature type="compositionally biased region" description="Basic and acidic residues" evidence="1">
    <location>
        <begin position="77"/>
        <end position="90"/>
    </location>
</feature>
<dbReference type="OrthoDB" id="10430081at2759"/>
<proteinExistence type="predicted"/>
<organism evidence="2 3">
    <name type="scientific">Penicillium rubens (strain ATCC 28089 / DSM 1075 / NRRL 1951 / Wisconsin 54-1255)</name>
    <name type="common">Penicillium chrysogenum</name>
    <dbReference type="NCBI Taxonomy" id="500485"/>
    <lineage>
        <taxon>Eukaryota</taxon>
        <taxon>Fungi</taxon>
        <taxon>Dikarya</taxon>
        <taxon>Ascomycota</taxon>
        <taxon>Pezizomycotina</taxon>
        <taxon>Eurotiomycetes</taxon>
        <taxon>Eurotiomycetidae</taxon>
        <taxon>Eurotiales</taxon>
        <taxon>Aspergillaceae</taxon>
        <taxon>Penicillium</taxon>
        <taxon>Penicillium chrysogenum species complex</taxon>
    </lineage>
</organism>
<dbReference type="HOGENOM" id="CLU_2027482_0_0_1"/>
<keyword evidence="3" id="KW-1185">Reference proteome</keyword>
<gene>
    <name evidence="2" type="ORF">Pc12g13260</name>
    <name evidence="2" type="ORF">PCH_Pc12g13260</name>
</gene>
<sequence length="122" mass="13333">MAGAEPLGANLERILIYLREAQRNAKGKGASADNNHSPIYCAQRPTPSLPDMLDEVPKADDVFDTIQAHFQVKRDKKPLVEPAKPDEKNPKAKKTSLNMTKKGRIDFVVAVPSVPVSTRGAD</sequence>